<organism evidence="1 2">
    <name type="scientific">Ancylostoma ceylanicum</name>
    <dbReference type="NCBI Taxonomy" id="53326"/>
    <lineage>
        <taxon>Eukaryota</taxon>
        <taxon>Metazoa</taxon>
        <taxon>Ecdysozoa</taxon>
        <taxon>Nematoda</taxon>
        <taxon>Chromadorea</taxon>
        <taxon>Rhabditida</taxon>
        <taxon>Rhabditina</taxon>
        <taxon>Rhabditomorpha</taxon>
        <taxon>Strongyloidea</taxon>
        <taxon>Ancylostomatidae</taxon>
        <taxon>Ancylostomatinae</taxon>
        <taxon>Ancylostoma</taxon>
    </lineage>
</organism>
<evidence type="ECO:0000313" key="2">
    <source>
        <dbReference type="Proteomes" id="UP000024635"/>
    </source>
</evidence>
<gene>
    <name evidence="1" type="primary">Acey_s0050.g1976</name>
    <name evidence="1" type="ORF">Y032_0050g1976</name>
</gene>
<keyword evidence="2" id="KW-1185">Reference proteome</keyword>
<protein>
    <submittedName>
        <fullName evidence="1">Uncharacterized protein</fullName>
    </submittedName>
</protein>
<accession>A0A016U8F1</accession>
<dbReference type="Proteomes" id="UP000024635">
    <property type="component" value="Unassembled WGS sequence"/>
</dbReference>
<sequence>MRATEDGTSMTWSQSRPLYMMSLRSGRDCDHITQSGRDCDHVIDVPSSVALIVLLTYCSAVCHLARSA</sequence>
<reference evidence="2" key="1">
    <citation type="journal article" date="2015" name="Nat. Genet.">
        <title>The genome and transcriptome of the zoonotic hookworm Ancylostoma ceylanicum identify infection-specific gene families.</title>
        <authorList>
            <person name="Schwarz E.M."/>
            <person name="Hu Y."/>
            <person name="Antoshechkin I."/>
            <person name="Miller M.M."/>
            <person name="Sternberg P.W."/>
            <person name="Aroian R.V."/>
        </authorList>
    </citation>
    <scope>NUCLEOTIDE SEQUENCE</scope>
    <source>
        <strain evidence="2">HY135</strain>
    </source>
</reference>
<name>A0A016U8F1_9BILA</name>
<comment type="caution">
    <text evidence="1">The sequence shown here is derived from an EMBL/GenBank/DDBJ whole genome shotgun (WGS) entry which is preliminary data.</text>
</comment>
<dbReference type="AlphaFoldDB" id="A0A016U8F1"/>
<evidence type="ECO:0000313" key="1">
    <source>
        <dbReference type="EMBL" id="EYC11559.1"/>
    </source>
</evidence>
<dbReference type="EMBL" id="JARK01001386">
    <property type="protein sequence ID" value="EYC11559.1"/>
    <property type="molecule type" value="Genomic_DNA"/>
</dbReference>
<proteinExistence type="predicted"/>